<name>A0A9C6X9H7_FRAOC</name>
<evidence type="ECO:0000256" key="1">
    <source>
        <dbReference type="SAM" id="MobiDB-lite"/>
    </source>
</evidence>
<organism evidence="2 3">
    <name type="scientific">Frankliniella occidentalis</name>
    <name type="common">Western flower thrips</name>
    <name type="synonym">Euthrips occidentalis</name>
    <dbReference type="NCBI Taxonomy" id="133901"/>
    <lineage>
        <taxon>Eukaryota</taxon>
        <taxon>Metazoa</taxon>
        <taxon>Ecdysozoa</taxon>
        <taxon>Arthropoda</taxon>
        <taxon>Hexapoda</taxon>
        <taxon>Insecta</taxon>
        <taxon>Pterygota</taxon>
        <taxon>Neoptera</taxon>
        <taxon>Paraneoptera</taxon>
        <taxon>Thysanoptera</taxon>
        <taxon>Terebrantia</taxon>
        <taxon>Thripoidea</taxon>
        <taxon>Thripidae</taxon>
        <taxon>Frankliniella</taxon>
    </lineage>
</organism>
<dbReference type="RefSeq" id="XP_052131735.1">
    <property type="nucleotide sequence ID" value="XM_052275775.1"/>
</dbReference>
<sequence>MVPLQFFCFLQMDLEKLRQARLQRYSGVTSTIVNDADISAGETASAGGNVEEAEPTQAVVSELVYSSLVPSSNDVIAGTLTEIRDLLLQLPANIAAALAGSIPAAVQSVSAAAPSPAPLQATVAASLQVPHTAPPPLQAPVAASLQVPAPPPLQPPAAPLPSLQGAMQIAPQPSNDSEPDEPYPVEDSQVDLFS</sequence>
<dbReference type="KEGG" id="foc:127751758"/>
<feature type="non-terminal residue" evidence="3">
    <location>
        <position position="194"/>
    </location>
</feature>
<keyword evidence="3" id="KW-0649">Protein kinase inhibitor</keyword>
<feature type="compositionally biased region" description="Pro residues" evidence="1">
    <location>
        <begin position="148"/>
        <end position="159"/>
    </location>
</feature>
<dbReference type="GO" id="GO:0004860">
    <property type="term" value="F:protein kinase inhibitor activity"/>
    <property type="evidence" value="ECO:0007669"/>
    <property type="project" value="UniProtKB-KW"/>
</dbReference>
<gene>
    <name evidence="3" type="primary">LOC127751758</name>
</gene>
<reference evidence="3" key="1">
    <citation type="submission" date="2025-08" db="UniProtKB">
        <authorList>
            <consortium name="RefSeq"/>
        </authorList>
    </citation>
    <scope>IDENTIFICATION</scope>
    <source>
        <tissue evidence="3">Whole organism</tissue>
    </source>
</reference>
<protein>
    <submittedName>
        <fullName evidence="3">Cyclin-dependent kinase inhibitor 1C-like</fullName>
    </submittedName>
</protein>
<dbReference type="GeneID" id="127751758"/>
<dbReference type="AlphaFoldDB" id="A0A9C6X9H7"/>
<accession>A0A9C6X9H7</accession>
<proteinExistence type="predicted"/>
<dbReference type="Proteomes" id="UP000504606">
    <property type="component" value="Unplaced"/>
</dbReference>
<keyword evidence="2" id="KW-1185">Reference proteome</keyword>
<feature type="region of interest" description="Disordered" evidence="1">
    <location>
        <begin position="146"/>
        <end position="194"/>
    </location>
</feature>
<evidence type="ECO:0000313" key="2">
    <source>
        <dbReference type="Proteomes" id="UP000504606"/>
    </source>
</evidence>
<evidence type="ECO:0000313" key="3">
    <source>
        <dbReference type="RefSeq" id="XP_052131735.1"/>
    </source>
</evidence>